<organism evidence="1 2">
    <name type="scientific">Nocardia fluminea</name>
    <dbReference type="NCBI Taxonomy" id="134984"/>
    <lineage>
        <taxon>Bacteria</taxon>
        <taxon>Bacillati</taxon>
        <taxon>Actinomycetota</taxon>
        <taxon>Actinomycetes</taxon>
        <taxon>Mycobacteriales</taxon>
        <taxon>Nocardiaceae</taxon>
        <taxon>Nocardia</taxon>
    </lineage>
</organism>
<reference evidence="1 2" key="1">
    <citation type="submission" date="2017-12" db="EMBL/GenBank/DDBJ databases">
        <title>Sequencing the genomes of 1000 Actinobacteria strains.</title>
        <authorList>
            <person name="Klenk H.-P."/>
        </authorList>
    </citation>
    <scope>NUCLEOTIDE SEQUENCE [LARGE SCALE GENOMIC DNA]</scope>
    <source>
        <strain evidence="1 2">DSM 44489</strain>
    </source>
</reference>
<dbReference type="EMBL" id="PJMW01000002">
    <property type="protein sequence ID" value="PKV80574.1"/>
    <property type="molecule type" value="Genomic_DNA"/>
</dbReference>
<keyword evidence="2" id="KW-1185">Reference proteome</keyword>
<comment type="caution">
    <text evidence="1">The sequence shown here is derived from an EMBL/GenBank/DDBJ whole genome shotgun (WGS) entry which is preliminary data.</text>
</comment>
<evidence type="ECO:0000313" key="1">
    <source>
        <dbReference type="EMBL" id="PKV80574.1"/>
    </source>
</evidence>
<dbReference type="Proteomes" id="UP000233766">
    <property type="component" value="Unassembled WGS sequence"/>
</dbReference>
<dbReference type="OrthoDB" id="4221591at2"/>
<evidence type="ECO:0000313" key="2">
    <source>
        <dbReference type="Proteomes" id="UP000233766"/>
    </source>
</evidence>
<sequence length="277" mass="31608">MRYFLAHPTLSRTQIFAVSIDSTVGIPDELELVTTVGTDHLDLVPDLVSRLNQFIQEKAQPDDDFAVRAELTHPDLGMFPKAVSDSIRRYLETRCNTPFYGEWSWRGPIHSVPDYVDQLHRPRDIDELYEFMRGPNSGEVELPVRLENAIESTWRGGKYWELDGRTATPDIAYDEPRPGRWPHVEGLKPEIVWTSWKIGELDDKSELVESNLRDGVQLATKAHDAGKYVRIHPVTVWVQDAERDEHGYSTGGHGQGGWVVEVFNAPIPDYTDLDEEE</sequence>
<accession>A0A2N3VG01</accession>
<dbReference type="RefSeq" id="WP_101466479.1">
    <property type="nucleotide sequence ID" value="NZ_PJMW01000002.1"/>
</dbReference>
<name>A0A2N3VG01_9NOCA</name>
<dbReference type="AlphaFoldDB" id="A0A2N3VG01"/>
<proteinExistence type="predicted"/>
<protein>
    <submittedName>
        <fullName evidence="1">Uncharacterized protein</fullName>
    </submittedName>
</protein>
<gene>
    <name evidence="1" type="ORF">ATK86_5005</name>
</gene>